<evidence type="ECO:0000256" key="1">
    <source>
        <dbReference type="SAM" id="Phobius"/>
    </source>
</evidence>
<dbReference type="STRING" id="394958.BGI42_12125"/>
<dbReference type="AlphaFoldDB" id="A0A1D7XM65"/>
<dbReference type="KEGG" id="ctae:BGI42_12125"/>
<feature type="transmembrane region" description="Helical" evidence="1">
    <location>
        <begin position="311"/>
        <end position="340"/>
    </location>
</feature>
<dbReference type="OrthoDB" id="1937360at2"/>
<organism evidence="2 3">
    <name type="scientific">Clostridium taeniosporum</name>
    <dbReference type="NCBI Taxonomy" id="394958"/>
    <lineage>
        <taxon>Bacteria</taxon>
        <taxon>Bacillati</taxon>
        <taxon>Bacillota</taxon>
        <taxon>Clostridia</taxon>
        <taxon>Eubacteriales</taxon>
        <taxon>Clostridiaceae</taxon>
        <taxon>Clostridium</taxon>
    </lineage>
</organism>
<name>A0A1D7XM65_9CLOT</name>
<evidence type="ECO:0000313" key="3">
    <source>
        <dbReference type="Proteomes" id="UP000094652"/>
    </source>
</evidence>
<keyword evidence="3" id="KW-1185">Reference proteome</keyword>
<reference evidence="3" key="1">
    <citation type="submission" date="2016-09" db="EMBL/GenBank/DDBJ databases">
        <title>Genomics of Clostridium taeniosporum, an organism which forms endospores with ribbon-like appendages.</title>
        <authorList>
            <person name="Walker J.R."/>
        </authorList>
    </citation>
    <scope>NUCLEOTIDE SEQUENCE [LARGE SCALE GENOMIC DNA]</scope>
    <source>
        <strain evidence="3">1/k</strain>
    </source>
</reference>
<dbReference type="PANTHER" id="PTHR30572">
    <property type="entry name" value="MEMBRANE COMPONENT OF TRANSPORTER-RELATED"/>
    <property type="match status" value="1"/>
</dbReference>
<keyword evidence="1" id="KW-0812">Transmembrane</keyword>
<dbReference type="InterPro" id="IPR050250">
    <property type="entry name" value="Macrolide_Exporter_MacB"/>
</dbReference>
<gene>
    <name evidence="2" type="ORF">BGI42_12125</name>
</gene>
<dbReference type="RefSeq" id="WP_069680563.1">
    <property type="nucleotide sequence ID" value="NZ_CP017253.2"/>
</dbReference>
<protein>
    <submittedName>
        <fullName evidence="2">ABC transporter permease</fullName>
    </submittedName>
</protein>
<evidence type="ECO:0000313" key="2">
    <source>
        <dbReference type="EMBL" id="AOR24435.1"/>
    </source>
</evidence>
<dbReference type="Proteomes" id="UP000094652">
    <property type="component" value="Chromosome"/>
</dbReference>
<dbReference type="GO" id="GO:0022857">
    <property type="term" value="F:transmembrane transporter activity"/>
    <property type="evidence" value="ECO:0007669"/>
    <property type="project" value="TreeGrafter"/>
</dbReference>
<feature type="transmembrane region" description="Helical" evidence="1">
    <location>
        <begin position="346"/>
        <end position="375"/>
    </location>
</feature>
<keyword evidence="1" id="KW-0472">Membrane</keyword>
<dbReference type="GO" id="GO:0005886">
    <property type="term" value="C:plasma membrane"/>
    <property type="evidence" value="ECO:0007669"/>
    <property type="project" value="TreeGrafter"/>
</dbReference>
<dbReference type="EMBL" id="CP017253">
    <property type="protein sequence ID" value="AOR24435.1"/>
    <property type="molecule type" value="Genomic_DNA"/>
</dbReference>
<keyword evidence="1" id="KW-1133">Transmembrane helix</keyword>
<dbReference type="PANTHER" id="PTHR30572:SF4">
    <property type="entry name" value="ABC TRANSPORTER PERMEASE YTRF"/>
    <property type="match status" value="1"/>
</dbReference>
<feature type="transmembrane region" description="Helical" evidence="1">
    <location>
        <begin position="21"/>
        <end position="43"/>
    </location>
</feature>
<feature type="transmembrane region" description="Helical" evidence="1">
    <location>
        <begin position="265"/>
        <end position="291"/>
    </location>
</feature>
<sequence length="387" mass="44795">MTNILRGKLIFQSIRKQNFKFKILLFQFIIVFISLNFCFSLLIKAECSKNNLKKLIGIENNVMVSINKNYDDNVDINKILNEKLDRIKKTNGIKAVSRYYKDKVLINDENIGGIFLDKEAMNIYNFNIDGSKNIFKKSKYIPIIISEDLKKQYKINDTVEIDYNNDKFKGKIIGYLNKNDNFWSDRIGNDKSLEKIENSIIIPFDKNCYYNKNLEYRMFNRIIVQIDKQSDINALEKIKNEGIINAYISMYDFVKQIKNQNSQTVFLMEIFAIVISILSLIGFIGVVISYISFRNKEYAIRLTMGSTLKELSILICGEIGISIVISFLISAIISISINIILSVKPFYISLVALIPSLLVSIFIFIIFLTTYILFIKRKTINSLMRGN</sequence>
<proteinExistence type="predicted"/>
<accession>A0A1D7XM65</accession>